<evidence type="ECO:0000313" key="5">
    <source>
        <dbReference type="Proteomes" id="UP000256845"/>
    </source>
</evidence>
<dbReference type="PROSITE" id="PS50125">
    <property type="entry name" value="GUANYLATE_CYCLASE_2"/>
    <property type="match status" value="1"/>
</dbReference>
<dbReference type="GO" id="GO:0035556">
    <property type="term" value="P:intracellular signal transduction"/>
    <property type="evidence" value="ECO:0007669"/>
    <property type="project" value="InterPro"/>
</dbReference>
<dbReference type="PANTHER" id="PTHR16305">
    <property type="entry name" value="TESTICULAR SOLUBLE ADENYLYL CYCLASE"/>
    <property type="match status" value="1"/>
</dbReference>
<dbReference type="InterPro" id="IPR027417">
    <property type="entry name" value="P-loop_NTPase"/>
</dbReference>
<reference evidence="4 5" key="1">
    <citation type="submission" date="2018-07" db="EMBL/GenBank/DDBJ databases">
        <title>Genomic Encyclopedia of Type Strains, Phase III (KMG-III): the genomes of soil and plant-associated and newly described type strains.</title>
        <authorList>
            <person name="Whitman W."/>
        </authorList>
    </citation>
    <scope>NUCLEOTIDE SEQUENCE [LARGE SCALE GENOMIC DNA]</scope>
    <source>
        <strain evidence="4 5">CECT 8488</strain>
    </source>
</reference>
<accession>A0A3D9HGP2</accession>
<evidence type="ECO:0000313" key="4">
    <source>
        <dbReference type="EMBL" id="RED48624.1"/>
    </source>
</evidence>
<dbReference type="InterPro" id="IPR011990">
    <property type="entry name" value="TPR-like_helical_dom_sf"/>
</dbReference>
<dbReference type="Pfam" id="PF13191">
    <property type="entry name" value="AAA_16"/>
    <property type="match status" value="1"/>
</dbReference>
<keyword evidence="2" id="KW-0067">ATP-binding</keyword>
<dbReference type="PANTHER" id="PTHR16305:SF28">
    <property type="entry name" value="GUANYLATE CYCLASE DOMAIN-CONTAINING PROTEIN"/>
    <property type="match status" value="1"/>
</dbReference>
<gene>
    <name evidence="4" type="ORF">DFP90_107128</name>
</gene>
<dbReference type="InterPro" id="IPR041664">
    <property type="entry name" value="AAA_16"/>
</dbReference>
<evidence type="ECO:0000256" key="2">
    <source>
        <dbReference type="ARBA" id="ARBA00022840"/>
    </source>
</evidence>
<dbReference type="SMART" id="SM00044">
    <property type="entry name" value="CYCc"/>
    <property type="match status" value="1"/>
</dbReference>
<comment type="caution">
    <text evidence="4">The sequence shown here is derived from an EMBL/GenBank/DDBJ whole genome shotgun (WGS) entry which is preliminary data.</text>
</comment>
<evidence type="ECO:0000256" key="1">
    <source>
        <dbReference type="ARBA" id="ARBA00022741"/>
    </source>
</evidence>
<dbReference type="Proteomes" id="UP000256845">
    <property type="component" value="Unassembled WGS sequence"/>
</dbReference>
<dbReference type="OrthoDB" id="9785312at2"/>
<dbReference type="AlphaFoldDB" id="A0A3D9HGP2"/>
<dbReference type="GO" id="GO:0009190">
    <property type="term" value="P:cyclic nucleotide biosynthetic process"/>
    <property type="evidence" value="ECO:0007669"/>
    <property type="project" value="InterPro"/>
</dbReference>
<keyword evidence="1" id="KW-0547">Nucleotide-binding</keyword>
<name>A0A3D9HGP2_9PROT</name>
<dbReference type="InterPro" id="IPR001054">
    <property type="entry name" value="A/G_cyclase"/>
</dbReference>
<sequence length="1081" mass="121036">MNCIHCGYDLPVGAKFCSECGTAQPGELEEQSAGFSTALHAGGEHRQVTVLFCDIVQSTQLAEELDVEALRDLLLAYQQTCADVIERFEGHISKYIGDGIMAYFGYPMAHEDAPKRAAHSSLEILRRMDSFNDSLFARIGMRLSVRIGIHTGPVVAGEMGAGQTRETLAIVGLTPNLAARLEKTAETNSIALSEESKRLIEPDFSVIDLGFRTLRGVKDPIQVYQLVGLANQVEKLRAQNLKSDFLVGRDLELQILMDNWRSVSKGSGGRIVTIVGDPGIGKTGLLRAFLHQAAIPMKKTVMMACTPYDQHSAFSPILRMLKEEFSFIAGETGNIEAYQIKEWIRGNGIRDERTVGALARLFLMDRQGELEEGHSGQAMRQDIFMGLARFFKSKGTPLLAILEDAHWTDPSTQEFIDQIVRRSSDSPVLLIVLKRPEIHFPWERMSVHQTIGLKGLDEASCTAIIRRVTNSLPLDKNLEQDIINKTDGVPLFVEELTKTMMESKILVEKNGKLGISAASPELEMPASLMDSLMVRLDRLGDAKALAQIASVLGRSFTFDALCALADSDPATISQTLEQLIESDFVVHVEDPVGLAYEFRHALYQKVAYNSLLRQNRSAMHALVVDWIEHDPVRLRQTRPEVLAYHCDQAGLIAKTVQYWLKAGERASQASACEEAVRHLTQGLAQLEKLPPIRANQTLSLRYHVLLGSTLIITDGPGAPKTREVYDKALKLCEILPETKWHFPAYWGWWRISENFTIMLSRAERLVEVAENMDEPEFGLQAHHCNWANSFLVGDHKSVCDHAYTGLQIYENGHFGQIGSLYGGHDPKVCALGELALSKWLTGYPDQARAYMDRCLEWADESGHLGSRLHALDIATMFYHYLRDVDMVRDFAHELKLLGEKNDLEDYLAKGMIFEGWWHIEEGLVEPGVILIRNGIEIMRKVGTQEDFPVFLCMLAEGQRQLGDFEAAVTMLEEGLNVMKREGVAYWAAELNRQYAETLLAMTVDDDAWIDAYLNEAMKIAKKQKSRSLELRSAATFAKVLIQRSKPSEARNILETIENWFTEGTETRDHQEARALLASITS</sequence>
<dbReference type="InterPro" id="IPR029787">
    <property type="entry name" value="Nucleotide_cyclase"/>
</dbReference>
<dbReference type="GO" id="GO:0004016">
    <property type="term" value="F:adenylate cyclase activity"/>
    <property type="evidence" value="ECO:0007669"/>
    <property type="project" value="UniProtKB-ARBA"/>
</dbReference>
<organism evidence="4 5">
    <name type="scientific">Aestuariispira insulae</name>
    <dbReference type="NCBI Taxonomy" id="1461337"/>
    <lineage>
        <taxon>Bacteria</taxon>
        <taxon>Pseudomonadati</taxon>
        <taxon>Pseudomonadota</taxon>
        <taxon>Alphaproteobacteria</taxon>
        <taxon>Rhodospirillales</taxon>
        <taxon>Kiloniellaceae</taxon>
        <taxon>Aestuariispira</taxon>
    </lineage>
</organism>
<dbReference type="CDD" id="cd07302">
    <property type="entry name" value="CHD"/>
    <property type="match status" value="1"/>
</dbReference>
<dbReference type="EMBL" id="QRDW01000007">
    <property type="protein sequence ID" value="RED48624.1"/>
    <property type="molecule type" value="Genomic_DNA"/>
</dbReference>
<evidence type="ECO:0000259" key="3">
    <source>
        <dbReference type="PROSITE" id="PS50125"/>
    </source>
</evidence>
<dbReference type="Gene3D" id="1.25.40.10">
    <property type="entry name" value="Tetratricopeptide repeat domain"/>
    <property type="match status" value="1"/>
</dbReference>
<dbReference type="Gene3D" id="3.40.50.300">
    <property type="entry name" value="P-loop containing nucleotide triphosphate hydrolases"/>
    <property type="match status" value="1"/>
</dbReference>
<keyword evidence="5" id="KW-1185">Reference proteome</keyword>
<protein>
    <submittedName>
        <fullName evidence="4">AAA ATPase-like protein</fullName>
    </submittedName>
</protein>
<dbReference type="GO" id="GO:0005524">
    <property type="term" value="F:ATP binding"/>
    <property type="evidence" value="ECO:0007669"/>
    <property type="project" value="UniProtKB-KW"/>
</dbReference>
<dbReference type="SUPFAM" id="SSF52540">
    <property type="entry name" value="P-loop containing nucleoside triphosphate hydrolases"/>
    <property type="match status" value="1"/>
</dbReference>
<dbReference type="GO" id="GO:0005737">
    <property type="term" value="C:cytoplasm"/>
    <property type="evidence" value="ECO:0007669"/>
    <property type="project" value="TreeGrafter"/>
</dbReference>
<dbReference type="SUPFAM" id="SSF48452">
    <property type="entry name" value="TPR-like"/>
    <property type="match status" value="2"/>
</dbReference>
<dbReference type="Gene3D" id="3.30.70.1230">
    <property type="entry name" value="Nucleotide cyclase"/>
    <property type="match status" value="1"/>
</dbReference>
<proteinExistence type="predicted"/>
<dbReference type="Pfam" id="PF00211">
    <property type="entry name" value="Guanylate_cyc"/>
    <property type="match status" value="1"/>
</dbReference>
<dbReference type="RefSeq" id="WP_115937568.1">
    <property type="nucleotide sequence ID" value="NZ_QRDW01000007.1"/>
</dbReference>
<feature type="domain" description="Guanylate cyclase" evidence="3">
    <location>
        <begin position="49"/>
        <end position="182"/>
    </location>
</feature>
<dbReference type="SUPFAM" id="SSF55073">
    <property type="entry name" value="Nucleotide cyclase"/>
    <property type="match status" value="1"/>
</dbReference>